<dbReference type="InterPro" id="IPR036390">
    <property type="entry name" value="WH_DNA-bd_sf"/>
</dbReference>
<dbReference type="InterPro" id="IPR036388">
    <property type="entry name" value="WH-like_DNA-bd_sf"/>
</dbReference>
<sequence>MAGNVHRATAAGQGNDQTRRHNLSTVLTALHHDGPQTRAELTRRTGLNRSTIAALVAELSLRGLAFETPATEAGTVGRPSPLVHPNSDVVALTVNPDIDAITVGLVGLGGRVHKRIRYETELPTVKKTVKIVTALVEGMQSELDSRFTVLGLGVAVPGLVRSDAMVTLAPHLEWREEPLAGPLTEALGYPVTAGNDAGAACLAESIYGAGRGVRELIYLNGSASGIGGGVLVRGIPLRGSSGYAGELGHTVVNAQGSRCHCGRIGCLETEVSRARLLEVLGRGSSEADHLDRLLAESDDDAVQIEVNRQLDWLALALGNLIGIFNPEAIVLGGFLGSLYAANPERLDEGVQEQTFASLVHGLRIERAELGPQLLTVGAAELVFAGLLADPAGYLARLDLPGEGVRPAL</sequence>
<comment type="similarity">
    <text evidence="1">Belongs to the ROK (NagC/XylR) family.</text>
</comment>
<dbReference type="PANTHER" id="PTHR18964">
    <property type="entry name" value="ROK (REPRESSOR, ORF, KINASE) FAMILY"/>
    <property type="match status" value="1"/>
</dbReference>
<gene>
    <name evidence="3" type="ORF">JOE57_000735</name>
</gene>
<dbReference type="Gene3D" id="1.10.10.10">
    <property type="entry name" value="Winged helix-like DNA-binding domain superfamily/Winged helix DNA-binding domain"/>
    <property type="match status" value="1"/>
</dbReference>
<dbReference type="SUPFAM" id="SSF46785">
    <property type="entry name" value="Winged helix' DNA-binding domain"/>
    <property type="match status" value="1"/>
</dbReference>
<dbReference type="RefSeq" id="WP_204916446.1">
    <property type="nucleotide sequence ID" value="NZ_BAAAQP010000011.1"/>
</dbReference>
<evidence type="ECO:0000256" key="2">
    <source>
        <dbReference type="SAM" id="MobiDB-lite"/>
    </source>
</evidence>
<evidence type="ECO:0000256" key="1">
    <source>
        <dbReference type="ARBA" id="ARBA00006479"/>
    </source>
</evidence>
<dbReference type="Pfam" id="PF00480">
    <property type="entry name" value="ROK"/>
    <property type="match status" value="1"/>
</dbReference>
<dbReference type="Gene3D" id="3.30.420.40">
    <property type="match status" value="2"/>
</dbReference>
<protein>
    <submittedName>
        <fullName evidence="3">NBD/HSP70 family sugar kinase</fullName>
    </submittedName>
</protein>
<accession>A0ABS2RFN2</accession>
<dbReference type="SUPFAM" id="SSF53067">
    <property type="entry name" value="Actin-like ATPase domain"/>
    <property type="match status" value="1"/>
</dbReference>
<dbReference type="PANTHER" id="PTHR18964:SF149">
    <property type="entry name" value="BIFUNCTIONAL UDP-N-ACETYLGLUCOSAMINE 2-EPIMERASE_N-ACETYLMANNOSAMINE KINASE"/>
    <property type="match status" value="1"/>
</dbReference>
<feature type="region of interest" description="Disordered" evidence="2">
    <location>
        <begin position="1"/>
        <end position="20"/>
    </location>
</feature>
<proteinExistence type="inferred from homology"/>
<keyword evidence="3" id="KW-0418">Kinase</keyword>
<keyword evidence="3" id="KW-0808">Transferase</keyword>
<reference evidence="3 4" key="1">
    <citation type="submission" date="2021-01" db="EMBL/GenBank/DDBJ databases">
        <title>Sequencing the genomes of 1000 actinobacteria strains.</title>
        <authorList>
            <person name="Klenk H.-P."/>
        </authorList>
    </citation>
    <scope>NUCLEOTIDE SEQUENCE [LARGE SCALE GENOMIC DNA]</scope>
    <source>
        <strain evidence="3 4">DSM 18662</strain>
    </source>
</reference>
<evidence type="ECO:0000313" key="4">
    <source>
        <dbReference type="Proteomes" id="UP000704762"/>
    </source>
</evidence>
<name>A0ABS2RFN2_9ACTN</name>
<dbReference type="Proteomes" id="UP000704762">
    <property type="component" value="Unassembled WGS sequence"/>
</dbReference>
<dbReference type="EMBL" id="JAFBCF010000001">
    <property type="protein sequence ID" value="MBM7797814.1"/>
    <property type="molecule type" value="Genomic_DNA"/>
</dbReference>
<organism evidence="3 4">
    <name type="scientific">Microlunatus panaciterrae</name>
    <dbReference type="NCBI Taxonomy" id="400768"/>
    <lineage>
        <taxon>Bacteria</taxon>
        <taxon>Bacillati</taxon>
        <taxon>Actinomycetota</taxon>
        <taxon>Actinomycetes</taxon>
        <taxon>Propionibacteriales</taxon>
        <taxon>Propionibacteriaceae</taxon>
        <taxon>Microlunatus</taxon>
    </lineage>
</organism>
<dbReference type="GO" id="GO:0016301">
    <property type="term" value="F:kinase activity"/>
    <property type="evidence" value="ECO:0007669"/>
    <property type="project" value="UniProtKB-KW"/>
</dbReference>
<evidence type="ECO:0000313" key="3">
    <source>
        <dbReference type="EMBL" id="MBM7797814.1"/>
    </source>
</evidence>
<dbReference type="InterPro" id="IPR043129">
    <property type="entry name" value="ATPase_NBD"/>
</dbReference>
<dbReference type="InterPro" id="IPR000600">
    <property type="entry name" value="ROK"/>
</dbReference>
<comment type="caution">
    <text evidence="3">The sequence shown here is derived from an EMBL/GenBank/DDBJ whole genome shotgun (WGS) entry which is preliminary data.</text>
</comment>
<keyword evidence="4" id="KW-1185">Reference proteome</keyword>